<gene>
    <name evidence="1" type="ORF">Q757_06540</name>
</gene>
<dbReference type="SUPFAM" id="SSF53901">
    <property type="entry name" value="Thiolase-like"/>
    <property type="match status" value="1"/>
</dbReference>
<reference evidence="1 2" key="1">
    <citation type="journal article" date="2014" name="Antonie Van Leeuwenhoek">
        <title>Oenococcus alcoholitolerans sp. nov., a lactic acid bacteria isolated from cachaca and ethanol fermentation processes.</title>
        <authorList>
            <person name="Badotti F."/>
            <person name="Moreira A.P."/>
            <person name="Tonon L.A."/>
            <person name="de Lucena B.T."/>
            <person name="Gomes Fde C."/>
            <person name="Kruger R."/>
            <person name="Thompson C.C."/>
            <person name="de Morais M.A.Jr."/>
            <person name="Rosa C.A."/>
            <person name="Thompson F.L."/>
        </authorList>
    </citation>
    <scope>NUCLEOTIDE SEQUENCE [LARGE SCALE GENOMIC DNA]</scope>
    <source>
        <strain evidence="1 2">UFRJ-M7.2.18</strain>
    </source>
</reference>
<dbReference type="EMBL" id="AXCV01000308">
    <property type="protein sequence ID" value="KGO31552.1"/>
    <property type="molecule type" value="Genomic_DNA"/>
</dbReference>
<evidence type="ECO:0000313" key="1">
    <source>
        <dbReference type="EMBL" id="KGO31552.1"/>
    </source>
</evidence>
<keyword evidence="2" id="KW-1185">Reference proteome</keyword>
<comment type="caution">
    <text evidence="1">The sequence shown here is derived from an EMBL/GenBank/DDBJ whole genome shotgun (WGS) entry which is preliminary data.</text>
</comment>
<dbReference type="Proteomes" id="UP000030023">
    <property type="component" value="Unassembled WGS sequence"/>
</dbReference>
<evidence type="ECO:0000313" key="2">
    <source>
        <dbReference type="Proteomes" id="UP000030023"/>
    </source>
</evidence>
<name>A0ABR4XQ09_9LACO</name>
<accession>A0ABR4XQ09</accession>
<dbReference type="InterPro" id="IPR016039">
    <property type="entry name" value="Thiolase-like"/>
</dbReference>
<evidence type="ECO:0008006" key="3">
    <source>
        <dbReference type="Google" id="ProtNLM"/>
    </source>
</evidence>
<dbReference type="Gene3D" id="3.40.47.10">
    <property type="match status" value="1"/>
</dbReference>
<organism evidence="1 2">
    <name type="scientific">Oenococcus alcoholitolerans</name>
    <dbReference type="NCBI Taxonomy" id="931074"/>
    <lineage>
        <taxon>Bacteria</taxon>
        <taxon>Bacillati</taxon>
        <taxon>Bacillota</taxon>
        <taxon>Bacilli</taxon>
        <taxon>Lactobacillales</taxon>
        <taxon>Lactobacillaceae</taxon>
        <taxon>Oenococcus</taxon>
    </lineage>
</organism>
<protein>
    <recommendedName>
        <fullName evidence="3">Thiolase N-terminal domain-containing protein</fullName>
    </recommendedName>
</protein>
<sequence>MRKTASAGQAVIVAGSRTPFGNYQGLLSSYSAVDLAVEAGKSLLKIIIFLLKWFPNLS</sequence>
<proteinExistence type="predicted"/>